<sequence>MTAKLSCRGESHSSFLVSAAETKIVARGDTVETIVARLEMNAPVSSNQAQPRSYSSGSGNIASATPACRFSATG</sequence>
<dbReference type="AlphaFoldDB" id="A0A2S5Y5B2"/>
<dbReference type="EMBL" id="PSWU01000013">
    <property type="protein sequence ID" value="PPI13929.1"/>
    <property type="molecule type" value="Genomic_DNA"/>
</dbReference>
<feature type="region of interest" description="Disordered" evidence="1">
    <location>
        <begin position="43"/>
        <end position="74"/>
    </location>
</feature>
<feature type="compositionally biased region" description="Polar residues" evidence="1">
    <location>
        <begin position="43"/>
        <end position="63"/>
    </location>
</feature>
<evidence type="ECO:0000313" key="3">
    <source>
        <dbReference type="Proteomes" id="UP000237966"/>
    </source>
</evidence>
<accession>A0A2S5Y5B2</accession>
<organism evidence="2 3">
    <name type="scientific">Rathayibacter toxicus</name>
    <dbReference type="NCBI Taxonomy" id="145458"/>
    <lineage>
        <taxon>Bacteria</taxon>
        <taxon>Bacillati</taxon>
        <taxon>Actinomycetota</taxon>
        <taxon>Actinomycetes</taxon>
        <taxon>Micrococcales</taxon>
        <taxon>Microbacteriaceae</taxon>
        <taxon>Rathayibacter</taxon>
    </lineage>
</organism>
<evidence type="ECO:0000313" key="2">
    <source>
        <dbReference type="EMBL" id="PPI13929.1"/>
    </source>
</evidence>
<proteinExistence type="predicted"/>
<reference evidence="2 3" key="1">
    <citation type="submission" date="2018-02" db="EMBL/GenBank/DDBJ databases">
        <title>Bacteriophage NCPPB3778 and a type I-E CRISPR drive the evolution of the US Biological Select Agent, Rathayibacter toxicus.</title>
        <authorList>
            <person name="Davis E.W.II."/>
            <person name="Tabima J.F."/>
            <person name="Weisberg A.J."/>
            <person name="Lopes L.D."/>
            <person name="Wiseman M.S."/>
            <person name="Wiseman M.S."/>
            <person name="Pupko T."/>
            <person name="Belcher M.S."/>
            <person name="Sechler A.J."/>
            <person name="Tancos M.A."/>
            <person name="Schroeder B.K."/>
            <person name="Murray T.D."/>
            <person name="Luster D.G."/>
            <person name="Schneider W.L."/>
            <person name="Rogers E."/>
            <person name="Andreote F.D."/>
            <person name="Grunwald N.J."/>
            <person name="Putnam M.L."/>
            <person name="Chang J.H."/>
        </authorList>
    </citation>
    <scope>NUCLEOTIDE SEQUENCE [LARGE SCALE GENOMIC DNA]</scope>
    <source>
        <strain evidence="2 3">FH99</strain>
    </source>
</reference>
<protein>
    <submittedName>
        <fullName evidence="2">Uncharacterized protein</fullName>
    </submittedName>
</protein>
<gene>
    <name evidence="2" type="ORF">C5C51_09510</name>
</gene>
<name>A0A2S5Y5B2_9MICO</name>
<comment type="caution">
    <text evidence="2">The sequence shown here is derived from an EMBL/GenBank/DDBJ whole genome shotgun (WGS) entry which is preliminary data.</text>
</comment>
<evidence type="ECO:0000256" key="1">
    <source>
        <dbReference type="SAM" id="MobiDB-lite"/>
    </source>
</evidence>
<dbReference type="Proteomes" id="UP000237966">
    <property type="component" value="Unassembled WGS sequence"/>
</dbReference>